<reference evidence="1 2" key="1">
    <citation type="journal article" date="2018" name="Int. J. Syst. Evol. Microbiol.">
        <title>Parvibium lacunae gen. nov., sp. nov., a new member of the family Alcaligenaceae isolated from a freshwater pond.</title>
        <authorList>
            <person name="Chen W.M."/>
            <person name="Xie P.B."/>
            <person name="Hsu M.Y."/>
            <person name="Sheu S.Y."/>
        </authorList>
    </citation>
    <scope>NUCLEOTIDE SEQUENCE [LARGE SCALE GENOMIC DNA]</scope>
    <source>
        <strain evidence="1 2">KMB9</strain>
    </source>
</reference>
<comment type="caution">
    <text evidence="1">The sequence shown here is derived from an EMBL/GenBank/DDBJ whole genome shotgun (WGS) entry which is preliminary data.</text>
</comment>
<accession>A0A368L005</accession>
<organism evidence="1 2">
    <name type="scientific">Parvibium lacunae</name>
    <dbReference type="NCBI Taxonomy" id="1888893"/>
    <lineage>
        <taxon>Bacteria</taxon>
        <taxon>Pseudomonadati</taxon>
        <taxon>Pseudomonadota</taxon>
        <taxon>Betaproteobacteria</taxon>
        <taxon>Burkholderiales</taxon>
        <taxon>Alcaligenaceae</taxon>
        <taxon>Parvibium</taxon>
    </lineage>
</organism>
<dbReference type="AlphaFoldDB" id="A0A368L005"/>
<dbReference type="EMBL" id="QPGB01000005">
    <property type="protein sequence ID" value="RCS56878.1"/>
    <property type="molecule type" value="Genomic_DNA"/>
</dbReference>
<proteinExistence type="predicted"/>
<name>A0A368L005_9BURK</name>
<evidence type="ECO:0000313" key="1">
    <source>
        <dbReference type="EMBL" id="RCS56878.1"/>
    </source>
</evidence>
<gene>
    <name evidence="1" type="ORF">DU000_11110</name>
</gene>
<protein>
    <submittedName>
        <fullName evidence="1">Uncharacterized protein</fullName>
    </submittedName>
</protein>
<keyword evidence="2" id="KW-1185">Reference proteome</keyword>
<dbReference type="Proteomes" id="UP000252357">
    <property type="component" value="Unassembled WGS sequence"/>
</dbReference>
<sequence length="68" mass="6955">MLQGLAMPAGFGVVRAAGGLFDTQVGETVDAGFGVTDEHLFVKNEVLVGLGDVDGCECGEGEPDHDGF</sequence>
<evidence type="ECO:0000313" key="2">
    <source>
        <dbReference type="Proteomes" id="UP000252357"/>
    </source>
</evidence>